<dbReference type="InterPro" id="IPR041664">
    <property type="entry name" value="AAA_16"/>
</dbReference>
<dbReference type="SUPFAM" id="SSF52540">
    <property type="entry name" value="P-loop containing nucleoside triphosphate hydrolases"/>
    <property type="match status" value="1"/>
</dbReference>
<keyword evidence="4" id="KW-0804">Transcription</keyword>
<dbReference type="FunFam" id="1.25.40.10:FF:000222">
    <property type="entry name" value="SARP family transcriptional regulator"/>
    <property type="match status" value="1"/>
</dbReference>
<dbReference type="GO" id="GO:0000160">
    <property type="term" value="P:phosphorelay signal transduction system"/>
    <property type="evidence" value="ECO:0007669"/>
    <property type="project" value="InterPro"/>
</dbReference>
<dbReference type="SMART" id="SM01043">
    <property type="entry name" value="BTAD"/>
    <property type="match status" value="1"/>
</dbReference>
<dbReference type="Proteomes" id="UP000198415">
    <property type="component" value="Unassembled WGS sequence"/>
</dbReference>
<dbReference type="Gene3D" id="3.30.70.1230">
    <property type="entry name" value="Nucleotide cyclase"/>
    <property type="match status" value="1"/>
</dbReference>
<dbReference type="EMBL" id="FZNR01000034">
    <property type="protein sequence ID" value="SNT03710.1"/>
    <property type="molecule type" value="Genomic_DNA"/>
</dbReference>
<evidence type="ECO:0000256" key="4">
    <source>
        <dbReference type="ARBA" id="ARBA00023163"/>
    </source>
</evidence>
<sequence length="662" mass="72895">MRFRMLGPLEVQDGDQVIPLGGTKQRAALGLFLLCANKVVATSKLLDALWPNDDAPASARKILQNAVCGLRNALARNDRTAGEAMLITQPPGYLLVVDPEEVDLFVFYRLVKDGRADLSQGRPERAVATLRQALDMWRGPVLGDLVEIGIAWPELATVENARLDVMEDYFEAAMACGRQDEILRELETMVESQPLRERACRQLMLALYRNGRHVEALDVYARMRTALVDELGLDPGRDLRLLQQAILNHDPVLAGAPVVPEAPPPARPPIQQGTAVRNTVSVLLVRGQTDSEAAADQIDALLDETSGLIHKTVRSFDGVPTVSLGSMSMAVFEVGEEGDGPARAVRAGLEIRRQLDAGNLMTQIAVATGKALVRSDPETNGWLTVRGSAVDKCQDLLTAAAEGELLVCSDTRRESESNFTFRRRSDDAMGWLVNGMAEELLSSHAVPLVDRESELALLNGLLDRTGYRQRPHFVTVLGEPRIGKSRFLMEFERRIASRPQIMEYLVSRSPAGGLVVQGASGSAPRREKVSARLRELFDEASRKQDEAGRMQRLWKEFLADTPLERPLIMIVDDLHRMPDPLLDFFETLACFSGNVPLLVVGAARPELLRRRPDWSGGSPHCTTITLDPLSDAALDQLLELLHGKLPSDDPALNRRSFRAMTG</sequence>
<dbReference type="InterPro" id="IPR001867">
    <property type="entry name" value="OmpR/PhoB-type_DNA-bd"/>
</dbReference>
<reference evidence="7 8" key="1">
    <citation type="submission" date="2017-06" db="EMBL/GenBank/DDBJ databases">
        <authorList>
            <person name="Kim H.J."/>
            <person name="Triplett B.A."/>
        </authorList>
    </citation>
    <scope>NUCLEOTIDE SEQUENCE [LARGE SCALE GENOMIC DNA]</scope>
    <source>
        <strain evidence="7 8">DSM 43151</strain>
    </source>
</reference>
<evidence type="ECO:0000313" key="8">
    <source>
        <dbReference type="Proteomes" id="UP000198415"/>
    </source>
</evidence>
<dbReference type="AlphaFoldDB" id="A0A239JCZ1"/>
<evidence type="ECO:0000256" key="5">
    <source>
        <dbReference type="PROSITE-ProRule" id="PRU01091"/>
    </source>
</evidence>
<accession>A0A239JCZ1</accession>
<dbReference type="SMART" id="SM00862">
    <property type="entry name" value="Trans_reg_C"/>
    <property type="match status" value="1"/>
</dbReference>
<comment type="similarity">
    <text evidence="1">Belongs to the AfsR/DnrI/RedD regulatory family.</text>
</comment>
<dbReference type="InterPro" id="IPR036388">
    <property type="entry name" value="WH-like_DNA-bd_sf"/>
</dbReference>
<dbReference type="Gene3D" id="1.25.40.10">
    <property type="entry name" value="Tetratricopeptide repeat domain"/>
    <property type="match status" value="1"/>
</dbReference>
<evidence type="ECO:0000256" key="1">
    <source>
        <dbReference type="ARBA" id="ARBA00005820"/>
    </source>
</evidence>
<evidence type="ECO:0000313" key="7">
    <source>
        <dbReference type="EMBL" id="SNT03710.1"/>
    </source>
</evidence>
<dbReference type="CDD" id="cd15831">
    <property type="entry name" value="BTAD"/>
    <property type="match status" value="1"/>
</dbReference>
<dbReference type="InterPro" id="IPR011990">
    <property type="entry name" value="TPR-like_helical_dom_sf"/>
</dbReference>
<gene>
    <name evidence="7" type="ORF">SAMN06264365_13434</name>
</gene>
<dbReference type="PANTHER" id="PTHR35807">
    <property type="entry name" value="TRANSCRIPTIONAL REGULATOR REDD-RELATED"/>
    <property type="match status" value="1"/>
</dbReference>
<dbReference type="SUPFAM" id="SSF55073">
    <property type="entry name" value="Nucleotide cyclase"/>
    <property type="match status" value="1"/>
</dbReference>
<name>A0A239JCZ1_9ACTN</name>
<dbReference type="Pfam" id="PF03704">
    <property type="entry name" value="BTAD"/>
    <property type="match status" value="1"/>
</dbReference>
<keyword evidence="3 5" id="KW-0238">DNA-binding</keyword>
<dbReference type="PROSITE" id="PS51755">
    <property type="entry name" value="OMPR_PHOB"/>
    <property type="match status" value="1"/>
</dbReference>
<dbReference type="InterPro" id="IPR051677">
    <property type="entry name" value="AfsR-DnrI-RedD_regulator"/>
</dbReference>
<dbReference type="PANTHER" id="PTHR35807:SF1">
    <property type="entry name" value="TRANSCRIPTIONAL REGULATOR REDD"/>
    <property type="match status" value="1"/>
</dbReference>
<keyword evidence="8" id="KW-1185">Reference proteome</keyword>
<evidence type="ECO:0000256" key="3">
    <source>
        <dbReference type="ARBA" id="ARBA00023125"/>
    </source>
</evidence>
<dbReference type="Gene3D" id="1.10.10.10">
    <property type="entry name" value="Winged helix-like DNA-binding domain superfamily/Winged helix DNA-binding domain"/>
    <property type="match status" value="1"/>
</dbReference>
<proteinExistence type="inferred from homology"/>
<feature type="domain" description="OmpR/PhoB-type" evidence="6">
    <location>
        <begin position="1"/>
        <end position="97"/>
    </location>
</feature>
<dbReference type="InterPro" id="IPR029787">
    <property type="entry name" value="Nucleotide_cyclase"/>
</dbReference>
<dbReference type="InterPro" id="IPR016032">
    <property type="entry name" value="Sig_transdc_resp-reg_C-effctor"/>
</dbReference>
<evidence type="ECO:0000259" key="6">
    <source>
        <dbReference type="PROSITE" id="PS51755"/>
    </source>
</evidence>
<protein>
    <submittedName>
        <fullName evidence="7">DNA-binding transcriptional activator of the SARP family</fullName>
    </submittedName>
</protein>
<organism evidence="7 8">
    <name type="scientific">Actinoplanes regularis</name>
    <dbReference type="NCBI Taxonomy" id="52697"/>
    <lineage>
        <taxon>Bacteria</taxon>
        <taxon>Bacillati</taxon>
        <taxon>Actinomycetota</taxon>
        <taxon>Actinomycetes</taxon>
        <taxon>Micromonosporales</taxon>
        <taxon>Micromonosporaceae</taxon>
        <taxon>Actinoplanes</taxon>
    </lineage>
</organism>
<dbReference type="OrthoDB" id="3208838at2"/>
<dbReference type="SUPFAM" id="SSF48452">
    <property type="entry name" value="TPR-like"/>
    <property type="match status" value="1"/>
</dbReference>
<dbReference type="GO" id="GO:0006355">
    <property type="term" value="P:regulation of DNA-templated transcription"/>
    <property type="evidence" value="ECO:0007669"/>
    <property type="project" value="InterPro"/>
</dbReference>
<dbReference type="Pfam" id="PF13191">
    <property type="entry name" value="AAA_16"/>
    <property type="match status" value="1"/>
</dbReference>
<dbReference type="InterPro" id="IPR005158">
    <property type="entry name" value="BTAD"/>
</dbReference>
<keyword evidence="2" id="KW-0805">Transcription regulation</keyword>
<dbReference type="SUPFAM" id="SSF46894">
    <property type="entry name" value="C-terminal effector domain of the bipartite response regulators"/>
    <property type="match status" value="1"/>
</dbReference>
<feature type="DNA-binding region" description="OmpR/PhoB-type" evidence="5">
    <location>
        <begin position="1"/>
        <end position="97"/>
    </location>
</feature>
<dbReference type="InterPro" id="IPR027417">
    <property type="entry name" value="P-loop_NTPase"/>
</dbReference>
<evidence type="ECO:0000256" key="2">
    <source>
        <dbReference type="ARBA" id="ARBA00023015"/>
    </source>
</evidence>
<dbReference type="Gene3D" id="3.40.50.300">
    <property type="entry name" value="P-loop containing nucleotide triphosphate hydrolases"/>
    <property type="match status" value="1"/>
</dbReference>
<dbReference type="GO" id="GO:0003677">
    <property type="term" value="F:DNA binding"/>
    <property type="evidence" value="ECO:0007669"/>
    <property type="project" value="UniProtKB-UniRule"/>
</dbReference>